<dbReference type="KEGG" id="htr:EPV75_08260"/>
<feature type="transmembrane region" description="Helical" evidence="1">
    <location>
        <begin position="106"/>
        <end position="126"/>
    </location>
</feature>
<evidence type="ECO:0000313" key="3">
    <source>
        <dbReference type="Proteomes" id="UP000285478"/>
    </source>
</evidence>
<evidence type="ECO:0000313" key="2">
    <source>
        <dbReference type="EMBL" id="QAB15660.1"/>
    </source>
</evidence>
<dbReference type="AlphaFoldDB" id="A0A410H4B4"/>
<feature type="transmembrane region" description="Helical" evidence="1">
    <location>
        <begin position="40"/>
        <end position="58"/>
    </location>
</feature>
<dbReference type="Proteomes" id="UP000285478">
    <property type="component" value="Chromosome"/>
</dbReference>
<reference evidence="2 3" key="1">
    <citation type="journal article" date="2018" name="Environ. Microbiol.">
        <title>Genomes of ubiquitous marine and hypersaline Hydrogenovibrio, Thiomicrorhabdus and Thiomicrospira spp. encode a diversity of mechanisms to sustain chemolithoautotrophy in heterogeneous environments.</title>
        <authorList>
            <person name="Scott K.M."/>
            <person name="Williams J."/>
            <person name="Porter C.M.B."/>
            <person name="Russel S."/>
            <person name="Harmer T.L."/>
            <person name="Paul J.H."/>
            <person name="Antonen K.M."/>
            <person name="Bridges M.K."/>
            <person name="Camper G.J."/>
            <person name="Campla C.K."/>
            <person name="Casella L.G."/>
            <person name="Chase E."/>
            <person name="Conrad J.W."/>
            <person name="Cruz M.C."/>
            <person name="Dunlap D.S."/>
            <person name="Duran L."/>
            <person name="Fahsbender E.M."/>
            <person name="Goldsmith D.B."/>
            <person name="Keeley R.F."/>
            <person name="Kondoff M.R."/>
            <person name="Kussy B.I."/>
            <person name="Lane M.K."/>
            <person name="Lawler S."/>
            <person name="Leigh B.A."/>
            <person name="Lewis C."/>
            <person name="Lostal L.M."/>
            <person name="Marking D."/>
            <person name="Mancera P.A."/>
            <person name="McClenthan E.C."/>
            <person name="McIntyre E.A."/>
            <person name="Mine J.A."/>
            <person name="Modi S."/>
            <person name="Moore B.D."/>
            <person name="Morgan W.A."/>
            <person name="Nelson K.M."/>
            <person name="Nguyen K.N."/>
            <person name="Ogburn N."/>
            <person name="Parrino D.G."/>
            <person name="Pedapudi A.D."/>
            <person name="Pelham R.P."/>
            <person name="Preece A.M."/>
            <person name="Rampersad E.A."/>
            <person name="Richardson J.C."/>
            <person name="Rodgers C.M."/>
            <person name="Schaffer B.L."/>
            <person name="Sheridan N.E."/>
            <person name="Solone M.R."/>
            <person name="Staley Z.R."/>
            <person name="Tabuchi M."/>
            <person name="Waide R.J."/>
            <person name="Wanjugi P.W."/>
            <person name="Young S."/>
            <person name="Clum A."/>
            <person name="Daum C."/>
            <person name="Huntemann M."/>
            <person name="Ivanova N."/>
            <person name="Kyrpides N."/>
            <person name="Mikhailova N."/>
            <person name="Palaniappan K."/>
            <person name="Pillay M."/>
            <person name="Reddy T.B.K."/>
            <person name="Shapiro N."/>
            <person name="Stamatis D."/>
            <person name="Varghese N."/>
            <person name="Woyke T."/>
            <person name="Boden R."/>
            <person name="Freyermuth S.K."/>
            <person name="Kerfeld C.A."/>
        </authorList>
    </citation>
    <scope>NUCLEOTIDE SEQUENCE [LARGE SCALE GENOMIC DNA]</scope>
    <source>
        <strain evidence="2 3">JR-2</strain>
    </source>
</reference>
<accession>A0A410H4B4</accession>
<name>A0A410H4B4_9GAMM</name>
<keyword evidence="1" id="KW-0812">Transmembrane</keyword>
<evidence type="ECO:0000256" key="1">
    <source>
        <dbReference type="SAM" id="Phobius"/>
    </source>
</evidence>
<organism evidence="2 3">
    <name type="scientific">Hydrogenovibrio thermophilus</name>
    <dbReference type="NCBI Taxonomy" id="265883"/>
    <lineage>
        <taxon>Bacteria</taxon>
        <taxon>Pseudomonadati</taxon>
        <taxon>Pseudomonadota</taxon>
        <taxon>Gammaproteobacteria</taxon>
        <taxon>Thiotrichales</taxon>
        <taxon>Piscirickettsiaceae</taxon>
        <taxon>Hydrogenovibrio</taxon>
    </lineage>
</organism>
<keyword evidence="1" id="KW-1133">Transmembrane helix</keyword>
<protein>
    <submittedName>
        <fullName evidence="2">Uncharacterized protein</fullName>
    </submittedName>
</protein>
<feature type="transmembrane region" description="Helical" evidence="1">
    <location>
        <begin position="70"/>
        <end position="94"/>
    </location>
</feature>
<feature type="transmembrane region" description="Helical" evidence="1">
    <location>
        <begin position="7"/>
        <end position="28"/>
    </location>
</feature>
<sequence length="131" mass="14810">MMTWRYGLLYFATVFAAGFILGTIRVLSLEPWLGVRYAELLEMPIMLAVVYFSARYWVKRAQAQPKPVSFFGMGWVALGMLLTLELTLVLGLRGLTVSEYLATRDWVSGSAYVVSLLVFAFLPKWLSLKST</sequence>
<dbReference type="RefSeq" id="WP_128385072.1">
    <property type="nucleotide sequence ID" value="NZ_CP035033.1"/>
</dbReference>
<dbReference type="EMBL" id="CP035033">
    <property type="protein sequence ID" value="QAB15660.1"/>
    <property type="molecule type" value="Genomic_DNA"/>
</dbReference>
<keyword evidence="3" id="KW-1185">Reference proteome</keyword>
<proteinExistence type="predicted"/>
<keyword evidence="1" id="KW-0472">Membrane</keyword>
<gene>
    <name evidence="2" type="ORF">EPV75_08260</name>
</gene>